<dbReference type="GO" id="GO:0003964">
    <property type="term" value="F:RNA-directed DNA polymerase activity"/>
    <property type="evidence" value="ECO:0007669"/>
    <property type="project" value="UniProtKB-KW"/>
</dbReference>
<evidence type="ECO:0000313" key="2">
    <source>
        <dbReference type="EMBL" id="GFA35790.1"/>
    </source>
</evidence>
<gene>
    <name evidence="2" type="ORF">Tci_607762</name>
</gene>
<dbReference type="AlphaFoldDB" id="A0A699JJG0"/>
<feature type="compositionally biased region" description="Basic and acidic residues" evidence="1">
    <location>
        <begin position="346"/>
        <end position="356"/>
    </location>
</feature>
<organism evidence="2">
    <name type="scientific">Tanacetum cinerariifolium</name>
    <name type="common">Dalmatian daisy</name>
    <name type="synonym">Chrysanthemum cinerariifolium</name>
    <dbReference type="NCBI Taxonomy" id="118510"/>
    <lineage>
        <taxon>Eukaryota</taxon>
        <taxon>Viridiplantae</taxon>
        <taxon>Streptophyta</taxon>
        <taxon>Embryophyta</taxon>
        <taxon>Tracheophyta</taxon>
        <taxon>Spermatophyta</taxon>
        <taxon>Magnoliopsida</taxon>
        <taxon>eudicotyledons</taxon>
        <taxon>Gunneridae</taxon>
        <taxon>Pentapetalae</taxon>
        <taxon>asterids</taxon>
        <taxon>campanulids</taxon>
        <taxon>Asterales</taxon>
        <taxon>Asteraceae</taxon>
        <taxon>Asteroideae</taxon>
        <taxon>Anthemideae</taxon>
        <taxon>Anthemidinae</taxon>
        <taxon>Tanacetum</taxon>
    </lineage>
</organism>
<comment type="caution">
    <text evidence="2">The sequence shown here is derived from an EMBL/GenBank/DDBJ whole genome shotgun (WGS) entry which is preliminary data.</text>
</comment>
<name>A0A699JJG0_TANCI</name>
<reference evidence="2" key="1">
    <citation type="journal article" date="2019" name="Sci. Rep.">
        <title>Draft genome of Tanacetum cinerariifolium, the natural source of mosquito coil.</title>
        <authorList>
            <person name="Yamashiro T."/>
            <person name="Shiraishi A."/>
            <person name="Satake H."/>
            <person name="Nakayama K."/>
        </authorList>
    </citation>
    <scope>NUCLEOTIDE SEQUENCE</scope>
</reference>
<feature type="compositionally biased region" description="Polar residues" evidence="1">
    <location>
        <begin position="222"/>
        <end position="235"/>
    </location>
</feature>
<protein>
    <submittedName>
        <fullName evidence="2">Reverse transcriptase domain-containing protein</fullName>
    </submittedName>
</protein>
<feature type="region of interest" description="Disordered" evidence="1">
    <location>
        <begin position="222"/>
        <end position="256"/>
    </location>
</feature>
<feature type="region of interest" description="Disordered" evidence="1">
    <location>
        <begin position="1"/>
        <end position="24"/>
    </location>
</feature>
<keyword evidence="2" id="KW-0548">Nucleotidyltransferase</keyword>
<dbReference type="Gene3D" id="2.40.70.10">
    <property type="entry name" value="Acid Proteases"/>
    <property type="match status" value="1"/>
</dbReference>
<dbReference type="EMBL" id="BKCJ010410337">
    <property type="protein sequence ID" value="GFA35790.1"/>
    <property type="molecule type" value="Genomic_DNA"/>
</dbReference>
<feature type="compositionally biased region" description="Polar residues" evidence="1">
    <location>
        <begin position="327"/>
        <end position="345"/>
    </location>
</feature>
<dbReference type="PANTHER" id="PTHR33067:SF9">
    <property type="entry name" value="RNA-DIRECTED DNA POLYMERASE"/>
    <property type="match status" value="1"/>
</dbReference>
<accession>A0A699JJG0</accession>
<feature type="compositionally biased region" description="Polar residues" evidence="1">
    <location>
        <begin position="244"/>
        <end position="256"/>
    </location>
</feature>
<feature type="region of interest" description="Disordered" evidence="1">
    <location>
        <begin position="327"/>
        <end position="367"/>
    </location>
</feature>
<dbReference type="PANTHER" id="PTHR33067">
    <property type="entry name" value="RNA-DIRECTED DNA POLYMERASE-RELATED"/>
    <property type="match status" value="1"/>
</dbReference>
<keyword evidence="2" id="KW-0808">Transferase</keyword>
<dbReference type="InterPro" id="IPR021109">
    <property type="entry name" value="Peptidase_aspartic_dom_sf"/>
</dbReference>
<evidence type="ECO:0000256" key="1">
    <source>
        <dbReference type="SAM" id="MobiDB-lite"/>
    </source>
</evidence>
<proteinExistence type="predicted"/>
<sequence>MSTRSSARYLFPPLDNPKHTIQRRSRVDPTLLNDFEMATDGNGDPPVPDLQTIEELCQPSLNGRVGGTFMKRRPEECYDLIENMTAHHNDWDTSAQRSDSSSSITSSFDPENIALKAEMAEINKHLMKPPLTKPRTYMLQEPIKVSWSNPPPAYQALGYQDPVHQPLIPQPQAMTTTEFTNYMKANDAILKNMQTNMTSLTNSNIELKNMFGQFMKMNTASSSGLRTLPSNTITNPKDDLKGITTRSGTAYQGPTIPNTSTNYMKANDAILKNMQTNMTSLTNSSIELKNMFGQFMKMNIASSSGLRTLPSNTITNPKDDLKGITTRSGTAYQGPTIPNTSSSSRKVVERETEVTKDTVPPTNNGSTKDVQPLVVQIEIPIPNYVPVVSPVIEPVVAPNKLSLSKLTPTLMTLELVDRSISRPIDVTKDVFVKVGKFYFSADFIVVDFDADPRVPLILERSFLKTERALIDVYAGELTLRVNNEAVTFNLDQTWRYSANYNDMTVNQIDVIDMDCEEY</sequence>
<keyword evidence="2" id="KW-0695">RNA-directed DNA polymerase</keyword>